<dbReference type="OrthoDB" id="9970474at2759"/>
<dbReference type="SUPFAM" id="SSF160104">
    <property type="entry name" value="Acetoacetate decarboxylase-like"/>
    <property type="match status" value="1"/>
</dbReference>
<sequence length="343" mass="37257">MLLRTLAVAVAAYASFAAAEPGCNNCTNESPDPLQLVPAPWELKGDIYSFFLLPGVGIPLLGNELPRKAFPPLERQYSSAIEGDFIGTIGMVQIVRYTETPVGPYDEMFIVPGFFGYDRDGERKQGVRVSRIYVSQKYSVFNARSTWNQPKHLARFEWTEGSDGSTGVKVFPFDTRGESLAEDTPSDKPWFQATYSPLLPTNLLNETLPILGSKGLLGGLLGDTLSNLNLNPQIPFTTDLYKLLGINATLIQPPVPAGNDSFGSLVASKPDGAWKAVDPGQHSTETTIGTIGLDQTGGDGEEEGVNAVGDEFYQNFWPGLPSVNVALKMKNSRITFSAAEVWQ</sequence>
<feature type="signal peptide" evidence="1">
    <location>
        <begin position="1"/>
        <end position="19"/>
    </location>
</feature>
<name>A0A9Q9AS88_9PEZI</name>
<evidence type="ECO:0000313" key="3">
    <source>
        <dbReference type="Proteomes" id="UP001056384"/>
    </source>
</evidence>
<organism evidence="2 3">
    <name type="scientific">Septoria linicola</name>
    <dbReference type="NCBI Taxonomy" id="215465"/>
    <lineage>
        <taxon>Eukaryota</taxon>
        <taxon>Fungi</taxon>
        <taxon>Dikarya</taxon>
        <taxon>Ascomycota</taxon>
        <taxon>Pezizomycotina</taxon>
        <taxon>Dothideomycetes</taxon>
        <taxon>Dothideomycetidae</taxon>
        <taxon>Mycosphaerellales</taxon>
        <taxon>Mycosphaerellaceae</taxon>
        <taxon>Septoria</taxon>
    </lineage>
</organism>
<dbReference type="Gene3D" id="2.40.400.10">
    <property type="entry name" value="Acetoacetate decarboxylase-like"/>
    <property type="match status" value="1"/>
</dbReference>
<evidence type="ECO:0000313" key="2">
    <source>
        <dbReference type="EMBL" id="USW54484.1"/>
    </source>
</evidence>
<gene>
    <name evidence="2" type="ORF">Slin15195_G078030</name>
</gene>
<feature type="chain" id="PRO_5040471083" evidence="1">
    <location>
        <begin position="20"/>
        <end position="343"/>
    </location>
</feature>
<accession>A0A9Q9AS88</accession>
<protein>
    <submittedName>
        <fullName evidence="2">Acetoacetate decarboxylase domain superfamily</fullName>
    </submittedName>
</protein>
<dbReference type="InterPro" id="IPR023375">
    <property type="entry name" value="ADC_dom_sf"/>
</dbReference>
<reference evidence="2" key="1">
    <citation type="submission" date="2022-06" db="EMBL/GenBank/DDBJ databases">
        <title>Complete genome sequences of two strains of the flax pathogen Septoria linicola.</title>
        <authorList>
            <person name="Lapalu N."/>
            <person name="Simon A."/>
            <person name="Demenou B."/>
            <person name="Paumier D."/>
            <person name="Guillot M.-P."/>
            <person name="Gout L."/>
            <person name="Valade R."/>
        </authorList>
    </citation>
    <scope>NUCLEOTIDE SEQUENCE</scope>
    <source>
        <strain evidence="2">SE15195</strain>
    </source>
</reference>
<dbReference type="Proteomes" id="UP001056384">
    <property type="component" value="Chromosome 6"/>
</dbReference>
<proteinExistence type="predicted"/>
<evidence type="ECO:0000256" key="1">
    <source>
        <dbReference type="SAM" id="SignalP"/>
    </source>
</evidence>
<dbReference type="PANTHER" id="PTHR40518">
    <property type="entry name" value="ACETOACETATE DECARBOXYLASE"/>
    <property type="match status" value="1"/>
</dbReference>
<dbReference type="PANTHER" id="PTHR40518:SF1">
    <property type="entry name" value="ACETOACETATE DECARBOXYLASE"/>
    <property type="match status" value="1"/>
</dbReference>
<dbReference type="EMBL" id="CP099423">
    <property type="protein sequence ID" value="USW54484.1"/>
    <property type="molecule type" value="Genomic_DNA"/>
</dbReference>
<keyword evidence="3" id="KW-1185">Reference proteome</keyword>
<dbReference type="AlphaFoldDB" id="A0A9Q9AS88"/>
<keyword evidence="1" id="KW-0732">Signal</keyword>